<evidence type="ECO:0000259" key="1">
    <source>
        <dbReference type="Pfam" id="PF12728"/>
    </source>
</evidence>
<evidence type="ECO:0000313" key="3">
    <source>
        <dbReference type="Proteomes" id="UP000095725"/>
    </source>
</evidence>
<dbReference type="Pfam" id="PF12728">
    <property type="entry name" value="HTH_17"/>
    <property type="match status" value="1"/>
</dbReference>
<dbReference type="SUPFAM" id="SSF46955">
    <property type="entry name" value="Putative DNA-binding domain"/>
    <property type="match status" value="1"/>
</dbReference>
<dbReference type="InterPro" id="IPR009061">
    <property type="entry name" value="DNA-bd_dom_put_sf"/>
</dbReference>
<dbReference type="RefSeq" id="WP_005805290.1">
    <property type="nucleotide sequence ID" value="NZ_CAXYLJ010000014.1"/>
</dbReference>
<dbReference type="PANTHER" id="PTHR34585:SF22">
    <property type="entry name" value="HELIX-TURN-HELIX DOMAIN-CONTAINING PROTEIN"/>
    <property type="match status" value="1"/>
</dbReference>
<reference evidence="2 3" key="1">
    <citation type="submission" date="2015-09" db="EMBL/GenBank/DDBJ databases">
        <authorList>
            <consortium name="Pathogen Informatics"/>
        </authorList>
    </citation>
    <scope>NUCLEOTIDE SEQUENCE [LARGE SCALE GENOMIC DNA]</scope>
    <source>
        <strain evidence="2 3">2789STDY5834946</strain>
    </source>
</reference>
<dbReference type="PANTHER" id="PTHR34585">
    <property type="match status" value="1"/>
</dbReference>
<dbReference type="EMBL" id="CZBL01000014">
    <property type="protein sequence ID" value="CUQ42551.1"/>
    <property type="molecule type" value="Genomic_DNA"/>
</dbReference>
<accession>A0A174WAL7</accession>
<dbReference type="AlphaFoldDB" id="A0A174WAL7"/>
<evidence type="ECO:0000313" key="2">
    <source>
        <dbReference type="EMBL" id="CUQ42551.1"/>
    </source>
</evidence>
<feature type="domain" description="Helix-turn-helix" evidence="1">
    <location>
        <begin position="40"/>
        <end position="88"/>
    </location>
</feature>
<sequence length="95" mass="10993">MEITIMETSAYLELKRQLSTLSVQMEEFNRKTAPPSPDKWIDAQEVCQALGISKRCLQAHRNRGLIPCSHIGGKYFYREADIQKILEEGLIRNRK</sequence>
<dbReference type="Proteomes" id="UP000095725">
    <property type="component" value="Unassembled WGS sequence"/>
</dbReference>
<proteinExistence type="predicted"/>
<name>A0A174WAL7_9BACE</name>
<protein>
    <submittedName>
        <fullName evidence="2">DNA binding domain-containing protein</fullName>
    </submittedName>
</protein>
<dbReference type="InterPro" id="IPR041657">
    <property type="entry name" value="HTH_17"/>
</dbReference>
<organism evidence="2 3">
    <name type="scientific">Bacteroides caccae</name>
    <dbReference type="NCBI Taxonomy" id="47678"/>
    <lineage>
        <taxon>Bacteria</taxon>
        <taxon>Pseudomonadati</taxon>
        <taxon>Bacteroidota</taxon>
        <taxon>Bacteroidia</taxon>
        <taxon>Bacteroidales</taxon>
        <taxon>Bacteroidaceae</taxon>
        <taxon>Bacteroides</taxon>
    </lineage>
</organism>
<gene>
    <name evidence="2" type="ORF">ERS852558_03232</name>
</gene>